<dbReference type="AlphaFoldDB" id="A0A080M8J0"/>
<sequence>MHSCWRSQPWLMGEWLQSVTFDPAEIATVSDDATLVAGSPVLQSVGRNRPAGEVALDQMETHVAADLRFLFELDAFGQRH</sequence>
<reference evidence="1" key="1">
    <citation type="submission" date="2014-02" db="EMBL/GenBank/DDBJ databases">
        <title>Expanding our view of genomic diversity in Candidatus Accumulibacter clades.</title>
        <authorList>
            <person name="Skennerton C.T."/>
            <person name="Barr J.J."/>
            <person name="Slater F.R."/>
            <person name="Bond P.L."/>
            <person name="Tyson G.W."/>
        </authorList>
    </citation>
    <scope>NUCLEOTIDE SEQUENCE [LARGE SCALE GENOMIC DNA]</scope>
</reference>
<dbReference type="STRING" id="1453999.AW06_001532"/>
<evidence type="ECO:0000313" key="2">
    <source>
        <dbReference type="Proteomes" id="UP000021315"/>
    </source>
</evidence>
<protein>
    <submittedName>
        <fullName evidence="1">Uncharacterized protein</fullName>
    </submittedName>
</protein>
<keyword evidence="2" id="KW-1185">Reference proteome</keyword>
<name>A0A080M8J0_9PROT</name>
<evidence type="ECO:0000313" key="1">
    <source>
        <dbReference type="EMBL" id="KFB77296.1"/>
    </source>
</evidence>
<proteinExistence type="predicted"/>
<organism evidence="1 2">
    <name type="scientific">Candidatus Accumulibacter cognatus</name>
    <dbReference type="NCBI Taxonomy" id="2954383"/>
    <lineage>
        <taxon>Bacteria</taxon>
        <taxon>Pseudomonadati</taxon>
        <taxon>Pseudomonadota</taxon>
        <taxon>Betaproteobacteria</taxon>
        <taxon>Candidatus Accumulibacter</taxon>
    </lineage>
</organism>
<accession>A0A080M8J0</accession>
<gene>
    <name evidence="1" type="ORF">AW06_001532</name>
</gene>
<dbReference type="Proteomes" id="UP000021315">
    <property type="component" value="Unassembled WGS sequence"/>
</dbReference>
<comment type="caution">
    <text evidence="1">The sequence shown here is derived from an EMBL/GenBank/DDBJ whole genome shotgun (WGS) entry which is preliminary data.</text>
</comment>
<dbReference type="EMBL" id="JDST02000030">
    <property type="protein sequence ID" value="KFB77296.1"/>
    <property type="molecule type" value="Genomic_DNA"/>
</dbReference>